<proteinExistence type="predicted"/>
<gene>
    <name evidence="1" type="ORF">YH66_05915</name>
</gene>
<sequence>MIVTSTARVSIDRPSRYAKQLTSHLGEKLSTSWDPEAERGSVVLVGKGPDHEDQRFAFDGSATCDLVAGDGVLLLHIESPASLVERFENVIGGHLVGFARRDEMKIAFRRGDGSEGLSFESV</sequence>
<accession>A0A0F6Z551</accession>
<evidence type="ECO:0000313" key="1">
    <source>
        <dbReference type="EMBL" id="AKF27121.1"/>
    </source>
</evidence>
<evidence type="ECO:0000313" key="2">
    <source>
        <dbReference type="Proteomes" id="UP000034037"/>
    </source>
</evidence>
<protein>
    <recommendedName>
        <fullName evidence="3">DUF2218 domain-containing protein</fullName>
    </recommendedName>
</protein>
<dbReference type="GeneID" id="1019075"/>
<dbReference type="RefSeq" id="WP_003858604.1">
    <property type="nucleotide sequence ID" value="NZ_CP011309.1"/>
</dbReference>
<name>A0A0F6Z551_9CORY</name>
<reference evidence="1 2" key="1">
    <citation type="submission" date="2015-04" db="EMBL/GenBank/DDBJ databases">
        <title>Complete Genome Sequence of Brevibacterium flavum ATCC 15168.</title>
        <authorList>
            <person name="Ahn J."/>
            <person name="Park G."/>
            <person name="Jeon W."/>
            <person name="Jang Y."/>
            <person name="Jang M."/>
            <person name="Lee H."/>
            <person name="Lee H."/>
        </authorList>
    </citation>
    <scope>NUCLEOTIDE SEQUENCE [LARGE SCALE GENOMIC DNA]</scope>
    <source>
        <strain evidence="1 2">ATCC 15168</strain>
    </source>
</reference>
<dbReference type="AlphaFoldDB" id="A0A0F6Z551"/>
<dbReference type="HOGENOM" id="CLU_127482_0_1_11"/>
<dbReference type="Pfam" id="PF09981">
    <property type="entry name" value="DUF2218"/>
    <property type="match status" value="1"/>
</dbReference>
<dbReference type="EMBL" id="CP011309">
    <property type="protein sequence ID" value="AKF27121.1"/>
    <property type="molecule type" value="Genomic_DNA"/>
</dbReference>
<keyword evidence="2" id="KW-1185">Reference proteome</keyword>
<dbReference type="InterPro" id="IPR014543">
    <property type="entry name" value="UCP028291"/>
</dbReference>
<dbReference type="Proteomes" id="UP000034037">
    <property type="component" value="Chromosome"/>
</dbReference>
<dbReference type="Gene3D" id="3.30.310.50">
    <property type="entry name" value="Alpha-D-phosphohexomutase, C-terminal domain"/>
    <property type="match status" value="1"/>
</dbReference>
<organism evidence="1 2">
    <name type="scientific">[Brevibacterium] flavum</name>
    <dbReference type="NCBI Taxonomy" id="92706"/>
    <lineage>
        <taxon>Bacteria</taxon>
        <taxon>Bacillati</taxon>
        <taxon>Actinomycetota</taxon>
        <taxon>Actinomycetes</taxon>
        <taxon>Mycobacteriales</taxon>
        <taxon>Corynebacteriaceae</taxon>
        <taxon>Corynebacterium</taxon>
    </lineage>
</organism>
<evidence type="ECO:0008006" key="3">
    <source>
        <dbReference type="Google" id="ProtNLM"/>
    </source>
</evidence>
<dbReference type="PATRIC" id="fig|92706.3.peg.1228"/>